<evidence type="ECO:0000256" key="6">
    <source>
        <dbReference type="RuleBase" id="RU362132"/>
    </source>
</evidence>
<dbReference type="PROSITE" id="PS00187">
    <property type="entry name" value="TPP_ENZYMES"/>
    <property type="match status" value="1"/>
</dbReference>
<gene>
    <name evidence="10" type="primary">ilvB_2</name>
    <name evidence="10" type="ORF">Psuf_018470</name>
</gene>
<evidence type="ECO:0000256" key="2">
    <source>
        <dbReference type="ARBA" id="ARBA00001964"/>
    </source>
</evidence>
<organism evidence="10 11">
    <name type="scientific">Phytohabitans suffuscus</name>
    <dbReference type="NCBI Taxonomy" id="624315"/>
    <lineage>
        <taxon>Bacteria</taxon>
        <taxon>Bacillati</taxon>
        <taxon>Actinomycetota</taxon>
        <taxon>Actinomycetes</taxon>
        <taxon>Micromonosporales</taxon>
        <taxon>Micromonosporaceae</taxon>
    </lineage>
</organism>
<dbReference type="Proteomes" id="UP000503011">
    <property type="component" value="Chromosome"/>
</dbReference>
<evidence type="ECO:0000313" key="10">
    <source>
        <dbReference type="EMBL" id="BCB84534.1"/>
    </source>
</evidence>
<dbReference type="PANTHER" id="PTHR18968">
    <property type="entry name" value="THIAMINE PYROPHOSPHATE ENZYMES"/>
    <property type="match status" value="1"/>
</dbReference>
<dbReference type="GO" id="GO:0009097">
    <property type="term" value="P:isoleucine biosynthetic process"/>
    <property type="evidence" value="ECO:0007669"/>
    <property type="project" value="TreeGrafter"/>
</dbReference>
<dbReference type="InterPro" id="IPR012001">
    <property type="entry name" value="Thiamin_PyroP_enz_TPP-bd_dom"/>
</dbReference>
<dbReference type="Gene3D" id="3.40.50.1220">
    <property type="entry name" value="TPP-binding domain"/>
    <property type="match status" value="1"/>
</dbReference>
<dbReference type="InterPro" id="IPR029061">
    <property type="entry name" value="THDP-binding"/>
</dbReference>
<reference evidence="10 11" key="2">
    <citation type="submission" date="2020-03" db="EMBL/GenBank/DDBJ databases">
        <authorList>
            <person name="Ichikawa N."/>
            <person name="Kimura A."/>
            <person name="Kitahashi Y."/>
            <person name="Uohara A."/>
        </authorList>
    </citation>
    <scope>NUCLEOTIDE SEQUENCE [LARGE SCALE GENOMIC DNA]</scope>
    <source>
        <strain evidence="10 11">NBRC 105367</strain>
    </source>
</reference>
<dbReference type="GO" id="GO:0030976">
    <property type="term" value="F:thiamine pyrophosphate binding"/>
    <property type="evidence" value="ECO:0007669"/>
    <property type="project" value="InterPro"/>
</dbReference>
<evidence type="ECO:0000256" key="5">
    <source>
        <dbReference type="ARBA" id="ARBA00023052"/>
    </source>
</evidence>
<dbReference type="Gene3D" id="3.40.50.970">
    <property type="match status" value="2"/>
</dbReference>
<keyword evidence="5 6" id="KW-0786">Thiamine pyrophosphate</keyword>
<comment type="cofactor">
    <cofactor evidence="1">
        <name>Mg(2+)</name>
        <dbReference type="ChEBI" id="CHEBI:18420"/>
    </cofactor>
</comment>
<feature type="domain" description="Thiamine pyrophosphate enzyme central" evidence="7">
    <location>
        <begin position="190"/>
        <end position="323"/>
    </location>
</feature>
<evidence type="ECO:0000256" key="4">
    <source>
        <dbReference type="ARBA" id="ARBA00022723"/>
    </source>
</evidence>
<name>A0A6F8YEG9_9ACTN</name>
<dbReference type="Pfam" id="PF02776">
    <property type="entry name" value="TPP_enzyme_N"/>
    <property type="match status" value="1"/>
</dbReference>
<dbReference type="KEGG" id="psuu:Psuf_018470"/>
<reference evidence="10 11" key="1">
    <citation type="submission" date="2020-03" db="EMBL/GenBank/DDBJ databases">
        <title>Whole genome shotgun sequence of Phytohabitans suffuscus NBRC 105367.</title>
        <authorList>
            <person name="Komaki H."/>
            <person name="Tamura T."/>
        </authorList>
    </citation>
    <scope>NUCLEOTIDE SEQUENCE [LARGE SCALE GENOMIC DNA]</scope>
    <source>
        <strain evidence="10 11">NBRC 105367</strain>
    </source>
</reference>
<protein>
    <submittedName>
        <fullName evidence="10">Acetolactate synthase I/II/III large subunit</fullName>
    </submittedName>
</protein>
<evidence type="ECO:0000256" key="3">
    <source>
        <dbReference type="ARBA" id="ARBA00007812"/>
    </source>
</evidence>
<evidence type="ECO:0000256" key="1">
    <source>
        <dbReference type="ARBA" id="ARBA00001946"/>
    </source>
</evidence>
<dbReference type="InterPro" id="IPR012000">
    <property type="entry name" value="Thiamin_PyroP_enz_cen_dom"/>
</dbReference>
<sequence>MTVAEGGDLLIGSLADHGVDRLFSVSGGPVNSAYMATRGGDVRLLHVRHESAAGFMADATARLTAVPGVALVTLGPGVTNMVTPALSAQMAGVPMLVVGGQAPTDTVDRGAAMSVDGVPIMAPVTDWSARVPQVSRIPEYVDRAWRHMWAGQPGPVFLEIPVDVLSAPVPRPSRRAVATVRRPALAAGDLDEVAKALAAACRPVLIAGDGVRWASAGPLLTAAATHHALPYALARMARGIDESHELCFGPAYEPCNPALVQALAECDLVLLVGHTFDFDLRYGDTTAAAATVVQVHEDAAQLGRNRRADIALGADAASFLAALAQLTPATPDRQWTGAIIAAWHDHRATVGHEARTYRPGIHPVDLVERVTAALPPETTYVTSHGNIDFWADAHLRPTDTTRYLRAGQSGALGAEIPFGVAASLVRPGEPVVVFVGDGGFGYHCLELETAARYGATPVVVIADDEKWGAIALPQQRLYGDEVAMDLPRRDWAALVRAIGGHGESVTDRAEIGPAIGRAVKSGLPAVVHVPVASVESHYMRLA</sequence>
<evidence type="ECO:0000313" key="11">
    <source>
        <dbReference type="Proteomes" id="UP000503011"/>
    </source>
</evidence>
<dbReference type="GO" id="GO:0005948">
    <property type="term" value="C:acetolactate synthase complex"/>
    <property type="evidence" value="ECO:0007669"/>
    <property type="project" value="TreeGrafter"/>
</dbReference>
<evidence type="ECO:0000259" key="8">
    <source>
        <dbReference type="Pfam" id="PF02775"/>
    </source>
</evidence>
<dbReference type="FunFam" id="3.40.50.970:FF:000007">
    <property type="entry name" value="Acetolactate synthase"/>
    <property type="match status" value="1"/>
</dbReference>
<dbReference type="InterPro" id="IPR029035">
    <property type="entry name" value="DHS-like_NAD/FAD-binding_dom"/>
</dbReference>
<accession>A0A6F8YEG9</accession>
<dbReference type="SUPFAM" id="SSF52518">
    <property type="entry name" value="Thiamin diphosphate-binding fold (THDP-binding)"/>
    <property type="match status" value="2"/>
</dbReference>
<dbReference type="AlphaFoldDB" id="A0A6F8YEG9"/>
<dbReference type="Pfam" id="PF00205">
    <property type="entry name" value="TPP_enzyme_M"/>
    <property type="match status" value="1"/>
</dbReference>
<evidence type="ECO:0000259" key="7">
    <source>
        <dbReference type="Pfam" id="PF00205"/>
    </source>
</evidence>
<evidence type="ECO:0000259" key="9">
    <source>
        <dbReference type="Pfam" id="PF02776"/>
    </source>
</evidence>
<dbReference type="InterPro" id="IPR045229">
    <property type="entry name" value="TPP_enz"/>
</dbReference>
<proteinExistence type="inferred from homology"/>
<dbReference type="SUPFAM" id="SSF52467">
    <property type="entry name" value="DHS-like NAD/FAD-binding domain"/>
    <property type="match status" value="1"/>
</dbReference>
<dbReference type="EMBL" id="AP022871">
    <property type="protein sequence ID" value="BCB84534.1"/>
    <property type="molecule type" value="Genomic_DNA"/>
</dbReference>
<feature type="domain" description="Thiamine pyrophosphate enzyme N-terminal TPP-binding" evidence="9">
    <location>
        <begin position="5"/>
        <end position="116"/>
    </location>
</feature>
<dbReference type="InterPro" id="IPR011766">
    <property type="entry name" value="TPP_enzyme_TPP-bd"/>
</dbReference>
<dbReference type="GO" id="GO:0009099">
    <property type="term" value="P:L-valine biosynthetic process"/>
    <property type="evidence" value="ECO:0007669"/>
    <property type="project" value="TreeGrafter"/>
</dbReference>
<dbReference type="RefSeq" id="WP_173155747.1">
    <property type="nucleotide sequence ID" value="NZ_AP022871.1"/>
</dbReference>
<comment type="similarity">
    <text evidence="3 6">Belongs to the TPP enzyme family.</text>
</comment>
<keyword evidence="11" id="KW-1185">Reference proteome</keyword>
<comment type="cofactor">
    <cofactor evidence="2">
        <name>thiamine diphosphate</name>
        <dbReference type="ChEBI" id="CHEBI:58937"/>
    </cofactor>
</comment>
<dbReference type="GO" id="GO:0050660">
    <property type="term" value="F:flavin adenine dinucleotide binding"/>
    <property type="evidence" value="ECO:0007669"/>
    <property type="project" value="TreeGrafter"/>
</dbReference>
<feature type="domain" description="Thiamine pyrophosphate enzyme TPP-binding" evidence="8">
    <location>
        <begin position="385"/>
        <end position="529"/>
    </location>
</feature>
<dbReference type="GO" id="GO:0003984">
    <property type="term" value="F:acetolactate synthase activity"/>
    <property type="evidence" value="ECO:0007669"/>
    <property type="project" value="TreeGrafter"/>
</dbReference>
<dbReference type="Pfam" id="PF02775">
    <property type="entry name" value="TPP_enzyme_C"/>
    <property type="match status" value="1"/>
</dbReference>
<dbReference type="PANTHER" id="PTHR18968:SF166">
    <property type="entry name" value="2-HYDROXYACYL-COA LYASE 2"/>
    <property type="match status" value="1"/>
</dbReference>
<keyword evidence="4" id="KW-0479">Metal-binding</keyword>
<dbReference type="CDD" id="cd07035">
    <property type="entry name" value="TPP_PYR_POX_like"/>
    <property type="match status" value="1"/>
</dbReference>
<dbReference type="GO" id="GO:0000287">
    <property type="term" value="F:magnesium ion binding"/>
    <property type="evidence" value="ECO:0007669"/>
    <property type="project" value="InterPro"/>
</dbReference>
<dbReference type="InterPro" id="IPR000399">
    <property type="entry name" value="TPP-bd_CS"/>
</dbReference>